<feature type="transmembrane region" description="Helical" evidence="2">
    <location>
        <begin position="149"/>
        <end position="174"/>
    </location>
</feature>
<organism evidence="3 4">
    <name type="scientific">Alitiscatomonas aceti</name>
    <dbReference type="NCBI Taxonomy" id="2981724"/>
    <lineage>
        <taxon>Bacteria</taxon>
        <taxon>Bacillati</taxon>
        <taxon>Bacillota</taxon>
        <taxon>Clostridia</taxon>
        <taxon>Lachnospirales</taxon>
        <taxon>Lachnospiraceae</taxon>
        <taxon>Alitiscatomonas</taxon>
    </lineage>
</organism>
<evidence type="ECO:0000256" key="2">
    <source>
        <dbReference type="SAM" id="Phobius"/>
    </source>
</evidence>
<evidence type="ECO:0000256" key="1">
    <source>
        <dbReference type="SAM" id="MobiDB-lite"/>
    </source>
</evidence>
<feature type="transmembrane region" description="Helical" evidence="2">
    <location>
        <begin position="180"/>
        <end position="212"/>
    </location>
</feature>
<comment type="caution">
    <text evidence="3">The sequence shown here is derived from an EMBL/GenBank/DDBJ whole genome shotgun (WGS) entry which is preliminary data.</text>
</comment>
<name>A0ABT2V3J4_9FIRM</name>
<dbReference type="Pfam" id="PF22564">
    <property type="entry name" value="HAAS"/>
    <property type="match status" value="1"/>
</dbReference>
<gene>
    <name evidence="3" type="ORF">OCV69_13000</name>
</gene>
<keyword evidence="2" id="KW-0812">Transmembrane</keyword>
<reference evidence="3 4" key="1">
    <citation type="journal article" date="2021" name="ISME Commun">
        <title>Automated analysis of genomic sequences facilitates high-throughput and comprehensive description of bacteria.</title>
        <authorList>
            <person name="Hitch T.C.A."/>
        </authorList>
    </citation>
    <scope>NUCLEOTIDE SEQUENCE [LARGE SCALE GENOMIC DNA]</scope>
    <source>
        <strain evidence="4">f_CCE</strain>
    </source>
</reference>
<evidence type="ECO:0000313" key="3">
    <source>
        <dbReference type="EMBL" id="MCU6800831.1"/>
    </source>
</evidence>
<proteinExistence type="predicted"/>
<keyword evidence="2" id="KW-1133">Transmembrane helix</keyword>
<evidence type="ECO:0008006" key="5">
    <source>
        <dbReference type="Google" id="ProtNLM"/>
    </source>
</evidence>
<sequence>MRKEEFFDKLEYLLQDIPDQDREDALDYYRDYLAEAGSGNEEAAIEDFGSPERVAAIIRADLACNLNDGGSFTDRGYEDERFRDPGYQVAKRLDLPEERENTAGSGSGRGYEKDGWQTGSSQRGSGYQDPSYETVREEKKPWTSKGLKLVLWIVLIIAAFPVILGIGGAGLGAITGIASLIFGIIAVVLCLTAAAFITGVCLLVAGIVFLVASPLDSGLMFGIAIAGIGVGLLGAVLLYAILAMFLPFLWRSMKKAGAWISRKWKEIRRV</sequence>
<keyword evidence="2" id="KW-0472">Membrane</keyword>
<keyword evidence="4" id="KW-1185">Reference proteome</keyword>
<accession>A0ABT2V3J4</accession>
<dbReference type="EMBL" id="JAOQJF010000030">
    <property type="protein sequence ID" value="MCU6800831.1"/>
    <property type="molecule type" value="Genomic_DNA"/>
</dbReference>
<feature type="region of interest" description="Disordered" evidence="1">
    <location>
        <begin position="93"/>
        <end position="133"/>
    </location>
</feature>
<protein>
    <recommendedName>
        <fullName evidence="5">DUF1700 domain-containing protein</fullName>
    </recommendedName>
</protein>
<feature type="transmembrane region" description="Helical" evidence="2">
    <location>
        <begin position="219"/>
        <end position="246"/>
    </location>
</feature>
<dbReference type="Proteomes" id="UP001652395">
    <property type="component" value="Unassembled WGS sequence"/>
</dbReference>
<evidence type="ECO:0000313" key="4">
    <source>
        <dbReference type="Proteomes" id="UP001652395"/>
    </source>
</evidence>
<dbReference type="RefSeq" id="WP_158359588.1">
    <property type="nucleotide sequence ID" value="NZ_JAOQJF010000030.1"/>
</dbReference>